<dbReference type="PANTHER" id="PTHR21529:SF4">
    <property type="entry name" value="TPR AND ANKYRIN REPEAT-CONTAINING PROTEIN 1"/>
    <property type="match status" value="1"/>
</dbReference>
<comment type="caution">
    <text evidence="2">The sequence shown here is derived from an EMBL/GenBank/DDBJ whole genome shotgun (WGS) entry which is preliminary data.</text>
</comment>
<reference evidence="2 3" key="1">
    <citation type="submission" date="2020-03" db="EMBL/GenBank/DDBJ databases">
        <title>Genomic Encyclopedia of Type Strains, Phase IV (KMG-IV): sequencing the most valuable type-strain genomes for metagenomic binning, comparative biology and taxonomic classification.</title>
        <authorList>
            <person name="Goeker M."/>
        </authorList>
    </citation>
    <scope>NUCLEOTIDE SEQUENCE [LARGE SCALE GENOMIC DNA]</scope>
    <source>
        <strain evidence="2 3">DSM 105096</strain>
    </source>
</reference>
<feature type="coiled-coil region" evidence="1">
    <location>
        <begin position="579"/>
        <end position="606"/>
    </location>
</feature>
<dbReference type="PANTHER" id="PTHR21529">
    <property type="entry name" value="MAMMARY TURMOR VIRUS RECEPTOR HOMOLOG 1, 2 MTVR1, 2"/>
    <property type="match status" value="1"/>
</dbReference>
<dbReference type="Gene3D" id="1.25.40.20">
    <property type="entry name" value="Ankyrin repeat-containing domain"/>
    <property type="match status" value="1"/>
</dbReference>
<proteinExistence type="predicted"/>
<keyword evidence="1" id="KW-0175">Coiled coil</keyword>
<dbReference type="Proteomes" id="UP000770785">
    <property type="component" value="Unassembled WGS sequence"/>
</dbReference>
<evidence type="ECO:0008006" key="4">
    <source>
        <dbReference type="Google" id="ProtNLM"/>
    </source>
</evidence>
<sequence>MKILHYNDFDYGNLKAQVAKVEKQLAADDFKSAEVKKMRNNGYYRAKLDKTNRLLFQLARYNSEPYALLLEVIPNHAYEKSKFLRGAEVKDNHFTEQIQPENLTEDEAPTLRYINPQASRFHLLDKVISLDGDQQEIYNLPAPLIIIGSAGSGKTALTLEKMKTYRGSVAYVSLSDYLVRNSRELYYANGYENDKQEVDFLSFNEYLKGIRIPAGKELDYRTFERWYQRKHHQRFKFDDPYKVFEEFKGVITGSVTKTAYLGRTDYLGLGIKQSIFLAGEREAVYDLFEKYLELVNGEEYYDASILAHGYLKLIEPSYDFLVVDEVQDITNVQLLLLTKALTTPGNFILSGDSNQIVHPNFFSWSKIKTLFFNQDLRGSALRILKTNYRNSRGITKLSNDLLKIKNARFGSIDKESTYLINTVAESEGEINFLKYGERVLRDLNKRTADSAKFAVLVMDRDQKARVSKFFKTPLIFTIQEAKGLEYENIILLNFVSDYDKTFREIAAGVTSADLADDQLRYSRAKDKGNKEQEAYKFYINSLYVAFTRAVKNIYLVESATKNDLLRLLGVVDTKEKVDIQVQKSSNDEWLDEAQRLEQQGKTEQAEAIRARLRGEEFIGVEEAEALAERIFAAPQEAAKKDLERLLKFYAARHQTVGIRRLMNETGYGPAKFYIGEYEKAQKVLLSYVRSNNRKKVEHLMNKYGHNLTTYEEGMTGFMVAAQYCQQDMLYYFLDKGASKGFQDHFGRTALQHLLIGFDRRKVKAADLHVWYPKLAPQVGYCRYDGRQYVLNARSMEFFVANLLSAMRREVYGPEDPVAKQCLMITDFMNLIQDTPKSLLPEYRRKRQYVSSILSKNEVDRDDRYNKHFLLRRGRGCYDLHPGAELVWE</sequence>
<evidence type="ECO:0000313" key="3">
    <source>
        <dbReference type="Proteomes" id="UP000770785"/>
    </source>
</evidence>
<protein>
    <recommendedName>
        <fullName evidence="4">DNA helicase</fullName>
    </recommendedName>
</protein>
<evidence type="ECO:0000313" key="2">
    <source>
        <dbReference type="EMBL" id="NJC27011.1"/>
    </source>
</evidence>
<dbReference type="InterPro" id="IPR036770">
    <property type="entry name" value="Ankyrin_rpt-contain_sf"/>
</dbReference>
<dbReference type="SUPFAM" id="SSF52540">
    <property type="entry name" value="P-loop containing nucleoside triphosphate hydrolases"/>
    <property type="match status" value="1"/>
</dbReference>
<dbReference type="Gene3D" id="3.40.50.300">
    <property type="entry name" value="P-loop containing nucleotide triphosphate hydrolases"/>
    <property type="match status" value="2"/>
</dbReference>
<dbReference type="SUPFAM" id="SSF48403">
    <property type="entry name" value="Ankyrin repeat"/>
    <property type="match status" value="1"/>
</dbReference>
<evidence type="ECO:0000256" key="1">
    <source>
        <dbReference type="SAM" id="Coils"/>
    </source>
</evidence>
<dbReference type="InterPro" id="IPR027417">
    <property type="entry name" value="P-loop_NTPase"/>
</dbReference>
<dbReference type="EMBL" id="JAATJH010000004">
    <property type="protein sequence ID" value="NJC27011.1"/>
    <property type="molecule type" value="Genomic_DNA"/>
</dbReference>
<accession>A0ABX0XCK6</accession>
<name>A0ABX0XCK6_9BACT</name>
<gene>
    <name evidence="2" type="ORF">GGR27_002524</name>
</gene>
<dbReference type="InterPro" id="IPR039904">
    <property type="entry name" value="TRANK1"/>
</dbReference>
<dbReference type="RefSeq" id="WP_168037773.1">
    <property type="nucleotide sequence ID" value="NZ_JAATJH010000004.1"/>
</dbReference>
<keyword evidence="3" id="KW-1185">Reference proteome</keyword>
<organism evidence="2 3">
    <name type="scientific">Neolewinella antarctica</name>
    <dbReference type="NCBI Taxonomy" id="442734"/>
    <lineage>
        <taxon>Bacteria</taxon>
        <taxon>Pseudomonadati</taxon>
        <taxon>Bacteroidota</taxon>
        <taxon>Saprospiria</taxon>
        <taxon>Saprospirales</taxon>
        <taxon>Lewinellaceae</taxon>
        <taxon>Neolewinella</taxon>
    </lineage>
</organism>